<dbReference type="EMBL" id="CP000159">
    <property type="protein sequence ID" value="ABC45167.1"/>
    <property type="molecule type" value="Genomic_DNA"/>
</dbReference>
<keyword evidence="4" id="KW-0238">DNA-binding</keyword>
<dbReference type="STRING" id="309807.SRU_0219"/>
<reference evidence="10 11" key="1">
    <citation type="journal article" date="2005" name="Proc. Natl. Acad. Sci. U.S.A.">
        <title>The genome of Salinibacter ruber: convergence and gene exchange among hyperhalophilic bacteria and archaea.</title>
        <authorList>
            <person name="Mongodin E.F."/>
            <person name="Nelson K.E."/>
            <person name="Daugherty S."/>
            <person name="Deboy R.T."/>
            <person name="Wister J."/>
            <person name="Khouri H."/>
            <person name="Weidman J."/>
            <person name="Walsh D.A."/>
            <person name="Papke R.T."/>
            <person name="Sanchez Perez G."/>
            <person name="Sharma A.K."/>
            <person name="Nesbo C.L."/>
            <person name="MacLeod D."/>
            <person name="Bapteste E."/>
            <person name="Doolittle W.F."/>
            <person name="Charlebois R.L."/>
            <person name="Legault B."/>
            <person name="Rodriguez-Valera F."/>
        </authorList>
    </citation>
    <scope>NUCLEOTIDE SEQUENCE [LARGE SCALE GENOMIC DNA]</scope>
    <source>
        <strain evidence="11">DSM 13855 / CECT 5946 / M31</strain>
    </source>
</reference>
<comment type="similarity">
    <text evidence="2">In the N-terminal section; belongs to the transposase 2 family.</text>
</comment>
<evidence type="ECO:0000256" key="7">
    <source>
        <dbReference type="SAM" id="MobiDB-lite"/>
    </source>
</evidence>
<dbReference type="KEGG" id="sru:SRU_0219"/>
<dbReference type="InterPro" id="IPR051399">
    <property type="entry name" value="RNA-guided_DNA_endo/Transpos"/>
</dbReference>
<keyword evidence="11" id="KW-1185">Reference proteome</keyword>
<dbReference type="eggNOG" id="COG0675">
    <property type="taxonomic scope" value="Bacteria"/>
</dbReference>
<feature type="region of interest" description="Disordered" evidence="7">
    <location>
        <begin position="361"/>
        <end position="443"/>
    </location>
</feature>
<evidence type="ECO:0000256" key="5">
    <source>
        <dbReference type="ARBA" id="ARBA00023172"/>
    </source>
</evidence>
<keyword evidence="6" id="KW-0175">Coiled coil</keyword>
<keyword evidence="5" id="KW-0233">DNA recombination</keyword>
<name>Q2S611_SALRD</name>
<dbReference type="PANTHER" id="PTHR30405:SF11">
    <property type="entry name" value="RNA-GUIDED DNA ENDONUCLEASE RV2885C-RELATED"/>
    <property type="match status" value="1"/>
</dbReference>
<accession>Q2S611</accession>
<dbReference type="Pfam" id="PF07282">
    <property type="entry name" value="Cas12f1-like_TNB"/>
    <property type="match status" value="1"/>
</dbReference>
<dbReference type="EnsemblBacteria" id="ABC45167">
    <property type="protein sequence ID" value="ABC45167"/>
    <property type="gene ID" value="SRU_0219"/>
</dbReference>
<proteinExistence type="inferred from homology"/>
<dbReference type="InterPro" id="IPR001959">
    <property type="entry name" value="Transposase"/>
</dbReference>
<feature type="domain" description="Cas12f1-like TNB" evidence="9">
    <location>
        <begin position="293"/>
        <end position="355"/>
    </location>
</feature>
<dbReference type="InterPro" id="IPR010095">
    <property type="entry name" value="Cas12f1-like_TNB"/>
</dbReference>
<dbReference type="GO" id="GO:0003677">
    <property type="term" value="F:DNA binding"/>
    <property type="evidence" value="ECO:0007669"/>
    <property type="project" value="UniProtKB-KW"/>
</dbReference>
<evidence type="ECO:0000256" key="2">
    <source>
        <dbReference type="ARBA" id="ARBA00011044"/>
    </source>
</evidence>
<dbReference type="GO" id="GO:0032196">
    <property type="term" value="P:transposition"/>
    <property type="evidence" value="ECO:0007669"/>
    <property type="project" value="UniProtKB-KW"/>
</dbReference>
<evidence type="ECO:0000256" key="6">
    <source>
        <dbReference type="SAM" id="Coils"/>
    </source>
</evidence>
<protein>
    <submittedName>
        <fullName evidence="10">IS605 family transposase</fullName>
    </submittedName>
</protein>
<dbReference type="AlphaFoldDB" id="Q2S611"/>
<dbReference type="RefSeq" id="WP_011403003.1">
    <property type="nucleotide sequence ID" value="NC_007677.1"/>
</dbReference>
<evidence type="ECO:0000313" key="11">
    <source>
        <dbReference type="Proteomes" id="UP000008674"/>
    </source>
</evidence>
<dbReference type="HOGENOM" id="CLU_032903_16_5_10"/>
<evidence type="ECO:0000259" key="9">
    <source>
        <dbReference type="Pfam" id="PF07282"/>
    </source>
</evidence>
<evidence type="ECO:0000313" key="10">
    <source>
        <dbReference type="EMBL" id="ABC45167.1"/>
    </source>
</evidence>
<gene>
    <name evidence="10" type="ordered locus">SRU_0219</name>
</gene>
<evidence type="ECO:0000256" key="1">
    <source>
        <dbReference type="ARBA" id="ARBA00008761"/>
    </source>
</evidence>
<evidence type="ECO:0000256" key="3">
    <source>
        <dbReference type="ARBA" id="ARBA00022578"/>
    </source>
</evidence>
<evidence type="ECO:0000259" key="8">
    <source>
        <dbReference type="Pfam" id="PF01385"/>
    </source>
</evidence>
<dbReference type="NCBIfam" id="TIGR01766">
    <property type="entry name" value="IS200/IS605 family accessory protein TnpB-like domain"/>
    <property type="match status" value="1"/>
</dbReference>
<organism evidence="10 11">
    <name type="scientific">Salinibacter ruber (strain DSM 13855 / M31)</name>
    <dbReference type="NCBI Taxonomy" id="309807"/>
    <lineage>
        <taxon>Bacteria</taxon>
        <taxon>Pseudomonadati</taxon>
        <taxon>Rhodothermota</taxon>
        <taxon>Rhodothermia</taxon>
        <taxon>Rhodothermales</taxon>
        <taxon>Salinibacteraceae</taxon>
        <taxon>Salinibacter</taxon>
    </lineage>
</organism>
<dbReference type="PANTHER" id="PTHR30405">
    <property type="entry name" value="TRANSPOSASE"/>
    <property type="match status" value="1"/>
</dbReference>
<dbReference type="GO" id="GO:0006310">
    <property type="term" value="P:DNA recombination"/>
    <property type="evidence" value="ECO:0007669"/>
    <property type="project" value="UniProtKB-KW"/>
</dbReference>
<feature type="domain" description="Probable transposase IS891/IS1136/IS1341" evidence="8">
    <location>
        <begin position="162"/>
        <end position="274"/>
    </location>
</feature>
<dbReference type="NCBIfam" id="NF040570">
    <property type="entry name" value="guided_TnpB"/>
    <property type="match status" value="1"/>
</dbReference>
<dbReference type="Proteomes" id="UP000008674">
    <property type="component" value="Chromosome"/>
</dbReference>
<dbReference type="OrthoDB" id="1404787at2"/>
<sequence length="443" mass="50189">MYLTRKLKLGRTDQLDALARRAGDLWSTVAKWHWRFVDRQGYWLSKGQSQTMHCKGYEGLHSQSAQAVADSFYDSLQSWRKKRDSGNYEGLRPPYKQKRYFKIQWKSSAIKLRDDGVLRLSNGRGNDPALINWPSGQEPKRVEIGWDGDRYELRCQQKVEEDGEPKGSKTAGIDVGEIHLAAVYTEDESWTVNGRELRSLRRQQNRTKKKLDSKIDQKEYGSRKWKRLARAKDRQLRKTRNQIKDLLHKQSTRLLKTLHERRVGTVVVGDLTGIRESIGYGSKANQKLHQWAYGEFARMIEYKARLCGMTVERVGEAYTSQECPSCGNRHKPHGREYICGCGFEGHRDLVGAANIRQKYLGQDEPEGSPLRVAGEGPKRSVMASPTGVRYRPHMRCNPATVGKTSTEPKGSCGQAGRPVGSGQRSPQENLPALAGGEVKASET</sequence>
<feature type="coiled-coil region" evidence="6">
    <location>
        <begin position="197"/>
        <end position="249"/>
    </location>
</feature>
<dbReference type="Pfam" id="PF01385">
    <property type="entry name" value="OrfB_IS605"/>
    <property type="match status" value="1"/>
</dbReference>
<keyword evidence="3" id="KW-0815">Transposition</keyword>
<comment type="similarity">
    <text evidence="1">In the C-terminal section; belongs to the transposase 35 family.</text>
</comment>
<evidence type="ECO:0000256" key="4">
    <source>
        <dbReference type="ARBA" id="ARBA00023125"/>
    </source>
</evidence>